<dbReference type="SUPFAM" id="SSF57802">
    <property type="entry name" value="Rubredoxin-like"/>
    <property type="match status" value="1"/>
</dbReference>
<proteinExistence type="inferred from homology"/>
<dbReference type="InterPro" id="IPR036972">
    <property type="entry name" value="Cyt_c_oxidase_su5b_sf"/>
</dbReference>
<keyword evidence="6 12" id="KW-0862">Zinc</keyword>
<keyword evidence="4 12" id="KW-0479">Metal-binding</keyword>
<evidence type="ECO:0000256" key="3">
    <source>
        <dbReference type="ARBA" id="ARBA00010292"/>
    </source>
</evidence>
<dbReference type="GO" id="GO:0046872">
    <property type="term" value="F:metal ion binding"/>
    <property type="evidence" value="ECO:0007669"/>
    <property type="project" value="UniProtKB-KW"/>
</dbReference>
<dbReference type="EMBL" id="SWFS01000356">
    <property type="protein sequence ID" value="KAA8908905.1"/>
    <property type="molecule type" value="Genomic_DNA"/>
</dbReference>
<evidence type="ECO:0000256" key="12">
    <source>
        <dbReference type="PIRSR" id="PIRSR602124-2"/>
    </source>
</evidence>
<dbReference type="GO" id="GO:0006123">
    <property type="term" value="P:mitochondrial electron transport, cytochrome c to oxygen"/>
    <property type="evidence" value="ECO:0007669"/>
    <property type="project" value="InterPro"/>
</dbReference>
<feature type="binding site" evidence="12">
    <location>
        <position position="132"/>
    </location>
    <ligand>
        <name>Zn(2+)</name>
        <dbReference type="ChEBI" id="CHEBI:29105"/>
    </ligand>
</feature>
<dbReference type="Gene3D" id="2.60.11.10">
    <property type="entry name" value="Cytochrome c oxidase, subunit Vb"/>
    <property type="match status" value="1"/>
</dbReference>
<dbReference type="PANTHER" id="PTHR10122:SF0">
    <property type="entry name" value="CYTOCHROME C OXIDASE SUBUNIT 5B, ISOFORM A-RELATED"/>
    <property type="match status" value="1"/>
</dbReference>
<evidence type="ECO:0000256" key="2">
    <source>
        <dbReference type="ARBA" id="ARBA00004673"/>
    </source>
</evidence>
<keyword evidence="14" id="KW-1185">Reference proteome</keyword>
<protein>
    <recommendedName>
        <fullName evidence="11">Cytochrome c oxidase subunit 4, mitochondrial</fullName>
    </recommendedName>
    <alternativeName>
        <fullName evidence="10">Cytochrome c oxidase polypeptide IV</fullName>
    </alternativeName>
</protein>
<comment type="pathway">
    <text evidence="2">Energy metabolism; oxidative phosphorylation.</text>
</comment>
<evidence type="ECO:0000256" key="6">
    <source>
        <dbReference type="ARBA" id="ARBA00022833"/>
    </source>
</evidence>
<keyword evidence="9" id="KW-0472">Membrane</keyword>
<gene>
    <name evidence="13" type="ORF">TRICI_004718</name>
</gene>
<dbReference type="PANTHER" id="PTHR10122">
    <property type="entry name" value="CYTOCHROME C OXIDASE SUBUNIT 5B, MITOCHONDRIAL"/>
    <property type="match status" value="1"/>
</dbReference>
<name>A0A642V554_9ASCO</name>
<comment type="caution">
    <text evidence="13">The sequence shown here is derived from an EMBL/GenBank/DDBJ whole genome shotgun (WGS) entry which is preliminary data.</text>
</comment>
<comment type="subcellular location">
    <subcellularLocation>
        <location evidence="1">Mitochondrion inner membrane</location>
        <topology evidence="1">Peripheral membrane protein</topology>
        <orientation evidence="1">Matrix side</orientation>
    </subcellularLocation>
</comment>
<dbReference type="FunFam" id="2.60.11.10:FF:000003">
    <property type="entry name" value="Cytochrome c oxidase subunit IV"/>
    <property type="match status" value="1"/>
</dbReference>
<dbReference type="Pfam" id="PF01215">
    <property type="entry name" value="COX5B"/>
    <property type="match status" value="1"/>
</dbReference>
<evidence type="ECO:0000256" key="1">
    <source>
        <dbReference type="ARBA" id="ARBA00004443"/>
    </source>
</evidence>
<dbReference type="OrthoDB" id="10249250at2759"/>
<evidence type="ECO:0000256" key="4">
    <source>
        <dbReference type="ARBA" id="ARBA00022723"/>
    </source>
</evidence>
<evidence type="ECO:0000256" key="10">
    <source>
        <dbReference type="ARBA" id="ARBA00031366"/>
    </source>
</evidence>
<keyword evidence="5" id="KW-0999">Mitochondrion inner membrane</keyword>
<evidence type="ECO:0000256" key="8">
    <source>
        <dbReference type="ARBA" id="ARBA00023128"/>
    </source>
</evidence>
<feature type="binding site" evidence="12">
    <location>
        <position position="124"/>
    </location>
    <ligand>
        <name>Zn(2+)</name>
        <dbReference type="ChEBI" id="CHEBI:29105"/>
    </ligand>
</feature>
<keyword evidence="8" id="KW-0496">Mitochondrion</keyword>
<feature type="binding site" evidence="12">
    <location>
        <position position="150"/>
    </location>
    <ligand>
        <name>Zn(2+)</name>
        <dbReference type="ChEBI" id="CHEBI:29105"/>
    </ligand>
</feature>
<dbReference type="GO" id="GO:0005743">
    <property type="term" value="C:mitochondrial inner membrane"/>
    <property type="evidence" value="ECO:0007669"/>
    <property type="project" value="UniProtKB-SubCell"/>
</dbReference>
<sequence>MLASTLRTRALGAMRRPAMARSFVAGRMLRNDGGQLTKEQREKTGTAYKLEQVTGPESLVPPGAPEGEVPNDFDQATGLERLELLGLMAGTKVFDRAPLDSSRKGTMENPIIVDSYEKYRYVGCTGSPAGSHQVLWLRPREGKVDRCWECGSVYKVNYLGIEGDDHHH</sequence>
<comment type="similarity">
    <text evidence="3">Belongs to the cytochrome c oxidase subunit 5B family.</text>
</comment>
<reference evidence="13" key="1">
    <citation type="journal article" date="2019" name="G3 (Bethesda)">
        <title>Genome Assemblies of Two Rare Opportunistic Yeast Pathogens: Diutina rugosa (syn. Candida rugosa) and Trichomonascus ciferrii (syn. Candida ciferrii).</title>
        <authorList>
            <person name="Mixao V."/>
            <person name="Saus E."/>
            <person name="Hansen A.P."/>
            <person name="Lass-Florl C."/>
            <person name="Gabaldon T."/>
        </authorList>
    </citation>
    <scope>NUCLEOTIDE SEQUENCE</scope>
    <source>
        <strain evidence="13">CBS 4856</strain>
    </source>
</reference>
<accession>A0A642V554</accession>
<organism evidence="13 14">
    <name type="scientific">Trichomonascus ciferrii</name>
    <dbReference type="NCBI Taxonomy" id="44093"/>
    <lineage>
        <taxon>Eukaryota</taxon>
        <taxon>Fungi</taxon>
        <taxon>Dikarya</taxon>
        <taxon>Ascomycota</taxon>
        <taxon>Saccharomycotina</taxon>
        <taxon>Dipodascomycetes</taxon>
        <taxon>Dipodascales</taxon>
        <taxon>Trichomonascaceae</taxon>
        <taxon>Trichomonascus</taxon>
        <taxon>Trichomonascus ciferrii complex</taxon>
    </lineage>
</organism>
<evidence type="ECO:0000256" key="11">
    <source>
        <dbReference type="ARBA" id="ARBA00070613"/>
    </source>
</evidence>
<dbReference type="Proteomes" id="UP000761534">
    <property type="component" value="Unassembled WGS sequence"/>
</dbReference>
<keyword evidence="7" id="KW-0809">Transit peptide</keyword>
<evidence type="ECO:0000313" key="13">
    <source>
        <dbReference type="EMBL" id="KAA8908905.1"/>
    </source>
</evidence>
<dbReference type="AlphaFoldDB" id="A0A642V554"/>
<evidence type="ECO:0000256" key="5">
    <source>
        <dbReference type="ARBA" id="ARBA00022792"/>
    </source>
</evidence>
<dbReference type="GO" id="GO:0045277">
    <property type="term" value="C:respiratory chain complex IV"/>
    <property type="evidence" value="ECO:0007669"/>
    <property type="project" value="InterPro"/>
</dbReference>
<dbReference type="VEuPathDB" id="FungiDB:TRICI_004718"/>
<evidence type="ECO:0000256" key="7">
    <source>
        <dbReference type="ARBA" id="ARBA00022946"/>
    </source>
</evidence>
<evidence type="ECO:0000256" key="9">
    <source>
        <dbReference type="ARBA" id="ARBA00023136"/>
    </source>
</evidence>
<dbReference type="InterPro" id="IPR002124">
    <property type="entry name" value="Cyt_c_oxidase_su5b"/>
</dbReference>
<dbReference type="PROSITE" id="PS51359">
    <property type="entry name" value="COX5B_2"/>
    <property type="match status" value="1"/>
</dbReference>
<feature type="binding site" evidence="12">
    <location>
        <position position="147"/>
    </location>
    <ligand>
        <name>Zn(2+)</name>
        <dbReference type="ChEBI" id="CHEBI:29105"/>
    </ligand>
</feature>
<evidence type="ECO:0000313" key="14">
    <source>
        <dbReference type="Proteomes" id="UP000761534"/>
    </source>
</evidence>